<dbReference type="Proteomes" id="UP000516349">
    <property type="component" value="Chromosome"/>
</dbReference>
<keyword evidence="1" id="KW-0812">Transmembrane</keyword>
<evidence type="ECO:0000256" key="1">
    <source>
        <dbReference type="SAM" id="Phobius"/>
    </source>
</evidence>
<name>A0A7H1NP25_9PROT</name>
<reference evidence="2 3" key="1">
    <citation type="submission" date="2020-08" db="EMBL/GenBank/DDBJ databases">
        <title>Complete genome sequence of Entomobacter blattae G55GP.</title>
        <authorList>
            <person name="Poehlein A."/>
            <person name="Guzman J."/>
            <person name="Daniel R."/>
            <person name="Vilcinskas A."/>
        </authorList>
    </citation>
    <scope>NUCLEOTIDE SEQUENCE [LARGE SCALE GENOMIC DNA]</scope>
    <source>
        <strain evidence="2 3">G55GP</strain>
    </source>
</reference>
<feature type="transmembrane region" description="Helical" evidence="1">
    <location>
        <begin position="53"/>
        <end position="75"/>
    </location>
</feature>
<evidence type="ECO:0000313" key="2">
    <source>
        <dbReference type="EMBL" id="QNT77535.1"/>
    </source>
</evidence>
<gene>
    <name evidence="2" type="ORF">JGUZn3_02770</name>
</gene>
<organism evidence="2 3">
    <name type="scientific">Entomobacter blattae</name>
    <dbReference type="NCBI Taxonomy" id="2762277"/>
    <lineage>
        <taxon>Bacteria</taxon>
        <taxon>Pseudomonadati</taxon>
        <taxon>Pseudomonadota</taxon>
        <taxon>Alphaproteobacteria</taxon>
        <taxon>Acetobacterales</taxon>
        <taxon>Acetobacteraceae</taxon>
        <taxon>Entomobacter</taxon>
    </lineage>
</organism>
<keyword evidence="1" id="KW-0472">Membrane</keyword>
<dbReference type="EMBL" id="CP060244">
    <property type="protein sequence ID" value="QNT77535.1"/>
    <property type="molecule type" value="Genomic_DNA"/>
</dbReference>
<evidence type="ECO:0000313" key="3">
    <source>
        <dbReference type="Proteomes" id="UP000516349"/>
    </source>
</evidence>
<accession>A0A7H1NP25</accession>
<protein>
    <submittedName>
        <fullName evidence="2">Uncharacterized protein</fullName>
    </submittedName>
</protein>
<keyword evidence="1" id="KW-1133">Transmembrane helix</keyword>
<sequence>MDIAQAIQNRHRELFTQDALNQQAFPTANFPTTNIDGVLLKTHILLKTHRKMFLAMACLYFFWIITNRHSLAIWASTVLPEIFCNSLAA</sequence>
<dbReference type="KEGG" id="ebla:JGUZn3_02770"/>
<dbReference type="AlphaFoldDB" id="A0A7H1NP25"/>
<keyword evidence="3" id="KW-1185">Reference proteome</keyword>
<proteinExistence type="predicted"/>